<gene>
    <name evidence="2" type="ORF">H4R20_006010</name>
</gene>
<organism evidence="2 3">
    <name type="scientific">Coemansia guatemalensis</name>
    <dbReference type="NCBI Taxonomy" id="2761395"/>
    <lineage>
        <taxon>Eukaryota</taxon>
        <taxon>Fungi</taxon>
        <taxon>Fungi incertae sedis</taxon>
        <taxon>Zoopagomycota</taxon>
        <taxon>Kickxellomycotina</taxon>
        <taxon>Kickxellomycetes</taxon>
        <taxon>Kickxellales</taxon>
        <taxon>Kickxellaceae</taxon>
        <taxon>Coemansia</taxon>
    </lineage>
</organism>
<evidence type="ECO:0000313" key="3">
    <source>
        <dbReference type="Proteomes" id="UP001140094"/>
    </source>
</evidence>
<comment type="caution">
    <text evidence="2">The sequence shown here is derived from an EMBL/GenBank/DDBJ whole genome shotgun (WGS) entry which is preliminary data.</text>
</comment>
<dbReference type="EMBL" id="JANBUO010002317">
    <property type="protein sequence ID" value="KAJ2795057.1"/>
    <property type="molecule type" value="Genomic_DNA"/>
</dbReference>
<reference evidence="2" key="1">
    <citation type="submission" date="2022-07" db="EMBL/GenBank/DDBJ databases">
        <title>Phylogenomic reconstructions and comparative analyses of Kickxellomycotina fungi.</title>
        <authorList>
            <person name="Reynolds N.K."/>
            <person name="Stajich J.E."/>
            <person name="Barry K."/>
            <person name="Grigoriev I.V."/>
            <person name="Crous P."/>
            <person name="Smith M.E."/>
        </authorList>
    </citation>
    <scope>NUCLEOTIDE SEQUENCE</scope>
    <source>
        <strain evidence="2">NRRL 1565</strain>
    </source>
</reference>
<evidence type="ECO:0000313" key="2">
    <source>
        <dbReference type="EMBL" id="KAJ2795057.1"/>
    </source>
</evidence>
<feature type="region of interest" description="Disordered" evidence="1">
    <location>
        <begin position="339"/>
        <end position="358"/>
    </location>
</feature>
<name>A0A9W8LQL6_9FUNG</name>
<dbReference type="AlphaFoldDB" id="A0A9W8LQL6"/>
<feature type="region of interest" description="Disordered" evidence="1">
    <location>
        <begin position="75"/>
        <end position="123"/>
    </location>
</feature>
<protein>
    <submittedName>
        <fullName evidence="2">Uncharacterized protein</fullName>
    </submittedName>
</protein>
<keyword evidence="3" id="KW-1185">Reference proteome</keyword>
<evidence type="ECO:0000256" key="1">
    <source>
        <dbReference type="SAM" id="MobiDB-lite"/>
    </source>
</evidence>
<sequence length="382" mass="42120">MTLFSGPGIRGRIVDLQPLNDPFIVDNIFKSPKKRRRGLLSWSAMPLSEMPREKPLSGATLRDFPRHVRARNRRRSILGSKYRLSSMRRRRPHSNGGGDHIRSVSDPTAALSPSVSKADLPPPLPSNSSLYDMSFDSSASLNEKMVKPFIATTPKSSHTISETPRRALLSFPKLNEGDSLLSPSEYELSGSYAIIPMHPQTMSSTLRGVPGHPTTAACVDYSTPAMHTPPYTSISALRLLNKQEVDTPPLTPPAPALLRTDERVRSQRYASLPCNPPAQCTGTIPSSRSERVPARVIFDPAWREGIPRCPVSVVPFEVSPPPTKFRLVKNSLEIRQPALASAKAAERRQSPRLSSPEPCGWKMPTMLSVLRRLAICGGSRKR</sequence>
<proteinExistence type="predicted"/>
<dbReference type="OrthoDB" id="5542138at2759"/>
<dbReference type="Proteomes" id="UP001140094">
    <property type="component" value="Unassembled WGS sequence"/>
</dbReference>
<accession>A0A9W8LQL6</accession>